<keyword evidence="11" id="KW-1185">Reference proteome</keyword>
<dbReference type="GO" id="GO:0005886">
    <property type="term" value="C:plasma membrane"/>
    <property type="evidence" value="ECO:0007669"/>
    <property type="project" value="UniProtKB-SubCell"/>
</dbReference>
<feature type="transmembrane region" description="Helical" evidence="8">
    <location>
        <begin position="202"/>
        <end position="223"/>
    </location>
</feature>
<evidence type="ECO:0000256" key="8">
    <source>
        <dbReference type="HAMAP-Rule" id="MF_02078"/>
    </source>
</evidence>
<feature type="transmembrane region" description="Helical" evidence="8">
    <location>
        <begin position="349"/>
        <end position="368"/>
    </location>
</feature>
<dbReference type="CDD" id="cd13123">
    <property type="entry name" value="MATE_MurJ_like"/>
    <property type="match status" value="1"/>
</dbReference>
<dbReference type="PANTHER" id="PTHR47019:SF1">
    <property type="entry name" value="LIPID II FLIPPASE MURJ"/>
    <property type="match status" value="1"/>
</dbReference>
<dbReference type="NCBIfam" id="TIGR01695">
    <property type="entry name" value="murJ_mviN"/>
    <property type="match status" value="1"/>
</dbReference>
<keyword evidence="8 9" id="KW-0813">Transport</keyword>
<keyword evidence="2 8" id="KW-1003">Cell membrane</keyword>
<comment type="similarity">
    <text evidence="8 9">Belongs to the MurJ/MviN family.</text>
</comment>
<dbReference type="GO" id="GO:0034204">
    <property type="term" value="P:lipid translocation"/>
    <property type="evidence" value="ECO:0007669"/>
    <property type="project" value="TreeGrafter"/>
</dbReference>
<evidence type="ECO:0000256" key="2">
    <source>
        <dbReference type="ARBA" id="ARBA00022475"/>
    </source>
</evidence>
<protein>
    <recommendedName>
        <fullName evidence="8">Probable lipid II flippase MurJ</fullName>
    </recommendedName>
</protein>
<sequence>MIGGACISHEPQHSRDTLPALNVATDAVRARTVKSTSANLKKRLLALYKTRGGRTFRFNLTNFRLGAGFTQRRFSITEAAFLLMVAIITSHGLGVIRQVIFNALFGTGPQANAYYAAAQLPDMLYYLICGGTLTHAFIPVFLSYQNNKGAAETWRLTSLIFNVILLAMTILVLAGEFLAPAYVSHILVPGYTPAEQELTTRLTRILLLQPLILGLGTVATSILNSKRQFLLPALAIAIYDIGVILGLLVALLVPGVGIYGPTCGILVAACMQVGVQIPGVAKQGARYSFVWDIRHPGLRQILYLLIPSSIAVAIGYVGVNIETAFASYLPDHASLSALRNAQMLRGLPLALMSQAIGQALLPSISAQASSGQYVRMRQTAFKVMGVSLLLTIPAVLILDFVGRPLIHILFQHGAFNSHSSALTNLAMIAYLVGLPGLVMVELLGRAYYALQDATTPLLTGIFSIAARYGLIAWLVHSMATPYVIMSIPLAISIAATVEAVFLFAILLLRLRKKVKLDKGMQRLLRRRARKNVKMQEQPATT</sequence>
<dbReference type="UniPathway" id="UPA00219"/>
<evidence type="ECO:0000256" key="3">
    <source>
        <dbReference type="ARBA" id="ARBA00022692"/>
    </source>
</evidence>
<keyword evidence="5 8" id="KW-0573">Peptidoglycan synthesis</keyword>
<dbReference type="KEGG" id="kbs:EPA93_39785"/>
<keyword evidence="6 8" id="KW-1133">Transmembrane helix</keyword>
<dbReference type="Proteomes" id="UP000290365">
    <property type="component" value="Chromosome"/>
</dbReference>
<proteinExistence type="inferred from homology"/>
<feature type="transmembrane region" description="Helical" evidence="8">
    <location>
        <begin position="302"/>
        <end position="329"/>
    </location>
</feature>
<evidence type="ECO:0000313" key="11">
    <source>
        <dbReference type="Proteomes" id="UP000290365"/>
    </source>
</evidence>
<keyword evidence="3 8" id="KW-0812">Transmembrane</keyword>
<feature type="transmembrane region" description="Helical" evidence="8">
    <location>
        <begin position="79"/>
        <end position="104"/>
    </location>
</feature>
<dbReference type="RefSeq" id="WP_129892851.1">
    <property type="nucleotide sequence ID" value="NZ_CP035758.1"/>
</dbReference>
<dbReference type="PANTHER" id="PTHR47019">
    <property type="entry name" value="LIPID II FLIPPASE MURJ"/>
    <property type="match status" value="1"/>
</dbReference>
<dbReference type="InterPro" id="IPR004268">
    <property type="entry name" value="MurJ"/>
</dbReference>
<keyword evidence="4 8" id="KW-0133">Cell shape</keyword>
<feature type="transmembrane region" description="Helical" evidence="8">
    <location>
        <begin position="482"/>
        <end position="508"/>
    </location>
</feature>
<accession>A0A4P6K262</accession>
<evidence type="ECO:0000256" key="9">
    <source>
        <dbReference type="PIRNR" id="PIRNR002869"/>
    </source>
</evidence>
<reference evidence="10 11" key="1">
    <citation type="submission" date="2019-01" db="EMBL/GenBank/DDBJ databases">
        <title>Ktedonosporobacter rubrisoli SCAWS-G2.</title>
        <authorList>
            <person name="Huang Y."/>
            <person name="Yan B."/>
        </authorList>
    </citation>
    <scope>NUCLEOTIDE SEQUENCE [LARGE SCALE GENOMIC DNA]</scope>
    <source>
        <strain evidence="10 11">SCAWS-G2</strain>
    </source>
</reference>
<comment type="subcellular location">
    <subcellularLocation>
        <location evidence="1 8">Cell membrane</location>
        <topology evidence="1 8">Multi-pass membrane protein</topology>
    </subcellularLocation>
</comment>
<evidence type="ECO:0000313" key="10">
    <source>
        <dbReference type="EMBL" id="QBD81790.1"/>
    </source>
</evidence>
<dbReference type="InterPro" id="IPR051050">
    <property type="entry name" value="Lipid_II_flippase_MurJ/MviN"/>
</dbReference>
<feature type="transmembrane region" description="Helical" evidence="8">
    <location>
        <begin position="456"/>
        <end position="476"/>
    </location>
</feature>
<feature type="transmembrane region" description="Helical" evidence="8">
    <location>
        <begin position="156"/>
        <end position="182"/>
    </location>
</feature>
<dbReference type="GO" id="GO:0071555">
    <property type="term" value="P:cell wall organization"/>
    <property type="evidence" value="ECO:0007669"/>
    <property type="project" value="UniProtKB-UniRule"/>
</dbReference>
<dbReference type="GO" id="GO:0015648">
    <property type="term" value="F:lipid-linked peptidoglycan transporter activity"/>
    <property type="evidence" value="ECO:0007669"/>
    <property type="project" value="UniProtKB-UniRule"/>
</dbReference>
<evidence type="ECO:0000256" key="1">
    <source>
        <dbReference type="ARBA" id="ARBA00004651"/>
    </source>
</evidence>
<name>A0A4P6K262_KTERU</name>
<dbReference type="PIRSF" id="PIRSF002869">
    <property type="entry name" value="MviN"/>
    <property type="match status" value="1"/>
</dbReference>
<dbReference type="PRINTS" id="PR01806">
    <property type="entry name" value="VIRFACTRMVIN"/>
</dbReference>
<evidence type="ECO:0000256" key="7">
    <source>
        <dbReference type="ARBA" id="ARBA00023136"/>
    </source>
</evidence>
<evidence type="ECO:0000256" key="6">
    <source>
        <dbReference type="ARBA" id="ARBA00022989"/>
    </source>
</evidence>
<comment type="pathway">
    <text evidence="8">Cell wall biogenesis; peptidoglycan biosynthesis.</text>
</comment>
<feature type="transmembrane region" description="Helical" evidence="8">
    <location>
        <begin position="421"/>
        <end position="444"/>
    </location>
</feature>
<dbReference type="Pfam" id="PF03023">
    <property type="entry name" value="MurJ"/>
    <property type="match status" value="1"/>
</dbReference>
<dbReference type="GO" id="GO:0009252">
    <property type="term" value="P:peptidoglycan biosynthetic process"/>
    <property type="evidence" value="ECO:0007669"/>
    <property type="project" value="UniProtKB-UniRule"/>
</dbReference>
<dbReference type="GO" id="GO:0008360">
    <property type="term" value="P:regulation of cell shape"/>
    <property type="evidence" value="ECO:0007669"/>
    <property type="project" value="UniProtKB-UniRule"/>
</dbReference>
<dbReference type="EMBL" id="CP035758">
    <property type="protein sequence ID" value="QBD81790.1"/>
    <property type="molecule type" value="Genomic_DNA"/>
</dbReference>
<dbReference type="OrthoDB" id="9804143at2"/>
<comment type="function">
    <text evidence="8 9">Involved in peptidoglycan biosynthesis. Transports lipid-linked peptidoglycan precursors from the inner to the outer leaflet of the cytoplasmic membrane.</text>
</comment>
<feature type="transmembrane region" description="Helical" evidence="8">
    <location>
        <begin position="124"/>
        <end position="144"/>
    </location>
</feature>
<evidence type="ECO:0000256" key="5">
    <source>
        <dbReference type="ARBA" id="ARBA00022984"/>
    </source>
</evidence>
<dbReference type="AlphaFoldDB" id="A0A4P6K262"/>
<feature type="transmembrane region" description="Helical" evidence="8">
    <location>
        <begin position="230"/>
        <end position="252"/>
    </location>
</feature>
<evidence type="ECO:0000256" key="4">
    <source>
        <dbReference type="ARBA" id="ARBA00022960"/>
    </source>
</evidence>
<feature type="transmembrane region" description="Helical" evidence="8">
    <location>
        <begin position="258"/>
        <end position="281"/>
    </location>
</feature>
<keyword evidence="8 9" id="KW-0961">Cell wall biogenesis/degradation</keyword>
<feature type="transmembrane region" description="Helical" evidence="8">
    <location>
        <begin position="380"/>
        <end position="401"/>
    </location>
</feature>
<organism evidence="10 11">
    <name type="scientific">Ktedonosporobacter rubrisoli</name>
    <dbReference type="NCBI Taxonomy" id="2509675"/>
    <lineage>
        <taxon>Bacteria</taxon>
        <taxon>Bacillati</taxon>
        <taxon>Chloroflexota</taxon>
        <taxon>Ktedonobacteria</taxon>
        <taxon>Ktedonobacterales</taxon>
        <taxon>Ktedonosporobacteraceae</taxon>
        <taxon>Ktedonosporobacter</taxon>
    </lineage>
</organism>
<dbReference type="HAMAP" id="MF_02078">
    <property type="entry name" value="MurJ_MviN"/>
    <property type="match status" value="1"/>
</dbReference>
<gene>
    <name evidence="8 10" type="primary">murJ</name>
    <name evidence="10" type="ORF">EPA93_39785</name>
</gene>
<keyword evidence="7 8" id="KW-0472">Membrane</keyword>